<protein>
    <submittedName>
        <fullName evidence="1">Uncharacterized protein</fullName>
    </submittedName>
</protein>
<name>A0A0F9ESE7_9ZZZZ</name>
<sequence>NLRHNAEYQQSGATASVMEGLFVIRYFIVELSLIELGVLNASRR</sequence>
<accession>A0A0F9ESE7</accession>
<reference evidence="1" key="1">
    <citation type="journal article" date="2015" name="Nature">
        <title>Complex archaea that bridge the gap between prokaryotes and eukaryotes.</title>
        <authorList>
            <person name="Spang A."/>
            <person name="Saw J.H."/>
            <person name="Jorgensen S.L."/>
            <person name="Zaremba-Niedzwiedzka K."/>
            <person name="Martijn J."/>
            <person name="Lind A.E."/>
            <person name="van Eijk R."/>
            <person name="Schleper C."/>
            <person name="Guy L."/>
            <person name="Ettema T.J."/>
        </authorList>
    </citation>
    <scope>NUCLEOTIDE SEQUENCE</scope>
</reference>
<organism evidence="1">
    <name type="scientific">marine sediment metagenome</name>
    <dbReference type="NCBI Taxonomy" id="412755"/>
    <lineage>
        <taxon>unclassified sequences</taxon>
        <taxon>metagenomes</taxon>
        <taxon>ecological metagenomes</taxon>
    </lineage>
</organism>
<comment type="caution">
    <text evidence="1">The sequence shown here is derived from an EMBL/GenBank/DDBJ whole genome shotgun (WGS) entry which is preliminary data.</text>
</comment>
<dbReference type="EMBL" id="LAZR01023898">
    <property type="protein sequence ID" value="KKL76934.1"/>
    <property type="molecule type" value="Genomic_DNA"/>
</dbReference>
<feature type="non-terminal residue" evidence="1">
    <location>
        <position position="1"/>
    </location>
</feature>
<proteinExistence type="predicted"/>
<dbReference type="AlphaFoldDB" id="A0A0F9ESE7"/>
<gene>
    <name evidence="1" type="ORF">LCGC14_2039880</name>
</gene>
<evidence type="ECO:0000313" key="1">
    <source>
        <dbReference type="EMBL" id="KKL76934.1"/>
    </source>
</evidence>